<dbReference type="Proteomes" id="UP000218775">
    <property type="component" value="Unassembled WGS sequence"/>
</dbReference>
<evidence type="ECO:0000256" key="5">
    <source>
        <dbReference type="ARBA" id="ARBA00022741"/>
    </source>
</evidence>
<keyword evidence="4 9" id="KW-0548">Nucleotidyltransferase</keyword>
<evidence type="ECO:0000259" key="8">
    <source>
        <dbReference type="Pfam" id="PF00483"/>
    </source>
</evidence>
<dbReference type="InterPro" id="IPR029044">
    <property type="entry name" value="Nucleotide-diphossugar_trans"/>
</dbReference>
<evidence type="ECO:0000256" key="1">
    <source>
        <dbReference type="ARBA" id="ARBA00010443"/>
    </source>
</evidence>
<keyword evidence="5" id="KW-0547">Nucleotide-binding</keyword>
<comment type="caution">
    <text evidence="9">The sequence shown here is derived from an EMBL/GenBank/DDBJ whole genome shotgun (WGS) entry which is preliminary data.</text>
</comment>
<dbReference type="GO" id="GO:0005978">
    <property type="term" value="P:glycogen biosynthetic process"/>
    <property type="evidence" value="ECO:0007669"/>
    <property type="project" value="InterPro"/>
</dbReference>
<dbReference type="CDD" id="cd02508">
    <property type="entry name" value="ADP_Glucose_PP"/>
    <property type="match status" value="1"/>
</dbReference>
<dbReference type="Pfam" id="PF25247">
    <property type="entry name" value="LbH_GLGC"/>
    <property type="match status" value="1"/>
</dbReference>
<name>A0A2A4X5R5_UNCAE</name>
<dbReference type="InterPro" id="IPR005835">
    <property type="entry name" value="NTP_transferase_dom"/>
</dbReference>
<protein>
    <submittedName>
        <fullName evidence="9">Glucose-1-phosphate adenylyltransferase</fullName>
    </submittedName>
</protein>
<dbReference type="GO" id="GO:0005524">
    <property type="term" value="F:ATP binding"/>
    <property type="evidence" value="ECO:0007669"/>
    <property type="project" value="UniProtKB-KW"/>
</dbReference>
<dbReference type="PANTHER" id="PTHR43523">
    <property type="entry name" value="GLUCOSE-1-PHOSPHATE ADENYLYLTRANSFERASE-RELATED"/>
    <property type="match status" value="1"/>
</dbReference>
<accession>A0A2A4X5R5</accession>
<dbReference type="Gene3D" id="2.160.10.10">
    <property type="entry name" value="Hexapeptide repeat proteins"/>
    <property type="match status" value="1"/>
</dbReference>
<dbReference type="InterPro" id="IPR011004">
    <property type="entry name" value="Trimer_LpxA-like_sf"/>
</dbReference>
<dbReference type="GO" id="GO:0008878">
    <property type="term" value="F:glucose-1-phosphate adenylyltransferase activity"/>
    <property type="evidence" value="ECO:0007669"/>
    <property type="project" value="InterPro"/>
</dbReference>
<dbReference type="SUPFAM" id="SSF53448">
    <property type="entry name" value="Nucleotide-diphospho-sugar transferases"/>
    <property type="match status" value="1"/>
</dbReference>
<proteinExistence type="inferred from homology"/>
<dbReference type="Pfam" id="PF00483">
    <property type="entry name" value="NTP_transferase"/>
    <property type="match status" value="1"/>
</dbReference>
<reference evidence="10" key="1">
    <citation type="submission" date="2017-08" db="EMBL/GenBank/DDBJ databases">
        <title>A dynamic microbial community with high functional redundancy inhabits the cold, oxic subseafloor aquifer.</title>
        <authorList>
            <person name="Tully B.J."/>
            <person name="Wheat C.G."/>
            <person name="Glazer B.T."/>
            <person name="Huber J.A."/>
        </authorList>
    </citation>
    <scope>NUCLEOTIDE SEQUENCE [LARGE SCALE GENOMIC DNA]</scope>
</reference>
<dbReference type="InterPro" id="IPR011831">
    <property type="entry name" value="ADP-Glc_PPase"/>
</dbReference>
<dbReference type="EMBL" id="NVUK01000017">
    <property type="protein sequence ID" value="PCI77387.1"/>
    <property type="molecule type" value="Genomic_DNA"/>
</dbReference>
<dbReference type="InterPro" id="IPR005836">
    <property type="entry name" value="ADP_Glu_pyroP_CS"/>
</dbReference>
<evidence type="ECO:0000256" key="6">
    <source>
        <dbReference type="ARBA" id="ARBA00022840"/>
    </source>
</evidence>
<keyword evidence="7" id="KW-0119">Carbohydrate metabolism</keyword>
<evidence type="ECO:0000256" key="2">
    <source>
        <dbReference type="ARBA" id="ARBA00022600"/>
    </source>
</evidence>
<keyword evidence="2" id="KW-0321">Glycogen metabolism</keyword>
<dbReference type="Gene3D" id="3.90.550.10">
    <property type="entry name" value="Spore Coat Polysaccharide Biosynthesis Protein SpsA, Chain A"/>
    <property type="match status" value="1"/>
</dbReference>
<organism evidence="9 10">
    <name type="scientific">Aerophobetes bacterium</name>
    <dbReference type="NCBI Taxonomy" id="2030807"/>
    <lineage>
        <taxon>Bacteria</taxon>
        <taxon>Candidatus Aerophobota</taxon>
    </lineage>
</organism>
<comment type="similarity">
    <text evidence="1">Belongs to the bacterial/plant glucose-1-phosphate adenylyltransferase family.</text>
</comment>
<evidence type="ECO:0000313" key="10">
    <source>
        <dbReference type="Proteomes" id="UP000218775"/>
    </source>
</evidence>
<dbReference type="PROSITE" id="PS00810">
    <property type="entry name" value="ADP_GLC_PYROPHOSPH_3"/>
    <property type="match status" value="1"/>
</dbReference>
<dbReference type="PROSITE" id="PS00809">
    <property type="entry name" value="ADP_GLC_PYROPHOSPH_2"/>
    <property type="match status" value="1"/>
</dbReference>
<evidence type="ECO:0000256" key="4">
    <source>
        <dbReference type="ARBA" id="ARBA00022695"/>
    </source>
</evidence>
<keyword evidence="6" id="KW-0067">ATP-binding</keyword>
<dbReference type="SUPFAM" id="SSF51161">
    <property type="entry name" value="Trimeric LpxA-like enzymes"/>
    <property type="match status" value="1"/>
</dbReference>
<evidence type="ECO:0000256" key="7">
    <source>
        <dbReference type="ARBA" id="ARBA00023277"/>
    </source>
</evidence>
<dbReference type="AlphaFoldDB" id="A0A2A4X5R5"/>
<dbReference type="PANTHER" id="PTHR43523:SF12">
    <property type="entry name" value="GLUCOSE-1-PHOSPHATE ADENYLYLTRANSFERASE LARGE SUBUNIT 1, CHLOROPLASTIC-RELATED"/>
    <property type="match status" value="1"/>
</dbReference>
<evidence type="ECO:0000313" key="9">
    <source>
        <dbReference type="EMBL" id="PCI77387.1"/>
    </source>
</evidence>
<dbReference type="CDD" id="cd04651">
    <property type="entry name" value="LbH_G1P_AT_C"/>
    <property type="match status" value="1"/>
</dbReference>
<evidence type="ECO:0000256" key="3">
    <source>
        <dbReference type="ARBA" id="ARBA00022679"/>
    </source>
</evidence>
<keyword evidence="3 9" id="KW-0808">Transferase</keyword>
<sequence length="429" mass="48206">MENKKASFNDLSSKVACLILAGGQGTRLYPLTINKCKPSVTFGGRYRLIDVPISNALNSNLRNIFVVSQFFALELNDYIQKTYPLNDFQGGHLGLLSPEERSEGKVWYQGTADAVRQNQRELNKLDLEWVIVLSGDQLYNMDLSLLIQDAIEKDADITIATLPVKENEASRLGILKVNEARDIVDFIEKPKDTKTLERFKSRSEDLKSFGIEENENATFFASMGIYVFKKDLLFKVLNEQKGHDFGKDIIPAMIKTHKASAFIHEGYWEDIGTIASFYNANLALKNNPKGFDLYNELLPIYAHRSFLPGACIYGTNISDSMICDGCIIKGKEISNSIIGMRCVIQKGVKIKNSIVLGNRHYKTAKDTPFFIGENSHLDKVILDENVHIGKNVELINKNKLDHYDGDNIYIRDGIIVVPSGAHIPDNFSI</sequence>
<gene>
    <name evidence="9" type="ORF">COB21_03115</name>
</gene>
<feature type="domain" description="Nucleotidyl transferase" evidence="8">
    <location>
        <begin position="18"/>
        <end position="285"/>
    </location>
</feature>